<dbReference type="PANTHER" id="PTHR34216:SF7">
    <property type="entry name" value="POLY-BETA-1,6-N-ACETYL-D-GLUCOSAMINE N-DEACETYLASE"/>
    <property type="match status" value="1"/>
</dbReference>
<gene>
    <name evidence="7" type="ORF">BJ125_101217</name>
    <name evidence="8" type="ORF">SAMN05892882_101217</name>
</gene>
<dbReference type="RefSeq" id="WP_114356272.1">
    <property type="nucleotide sequence ID" value="NZ_QRDT01000001.1"/>
</dbReference>
<dbReference type="Proteomes" id="UP000252631">
    <property type="component" value="Unassembled WGS sequence"/>
</dbReference>
<organism evidence="8 9">
    <name type="scientific">Rhodopseudomonas pentothenatexigens</name>
    <dbReference type="NCBI Taxonomy" id="999699"/>
    <lineage>
        <taxon>Bacteria</taxon>
        <taxon>Pseudomonadati</taxon>
        <taxon>Pseudomonadota</taxon>
        <taxon>Alphaproteobacteria</taxon>
        <taxon>Hyphomicrobiales</taxon>
        <taxon>Nitrobacteraceae</taxon>
        <taxon>Rhodopseudomonas</taxon>
    </lineage>
</organism>
<dbReference type="OrthoDB" id="9782872at2"/>
<protein>
    <recommendedName>
        <fullName evidence="3">Chitooligosaccharide deacetylase</fullName>
    </recommendedName>
    <alternativeName>
        <fullName evidence="5">Nodulation protein B</fullName>
    </alternativeName>
</protein>
<dbReference type="Gene3D" id="3.20.20.370">
    <property type="entry name" value="Glycoside hydrolase/deacetylase"/>
    <property type="match status" value="1"/>
</dbReference>
<dbReference type="CDD" id="cd10968">
    <property type="entry name" value="CE4_Mlr8448_like_5s"/>
    <property type="match status" value="1"/>
</dbReference>
<name>A0A336JSR7_9BRAD</name>
<dbReference type="InterPro" id="IPR051398">
    <property type="entry name" value="Polysacch_Deacetylase"/>
</dbReference>
<dbReference type="InterPro" id="IPR011330">
    <property type="entry name" value="Glyco_hydro/deAcase_b/a-brl"/>
</dbReference>
<dbReference type="PANTHER" id="PTHR34216">
    <property type="match status" value="1"/>
</dbReference>
<dbReference type="AlphaFoldDB" id="A0A336JSR7"/>
<dbReference type="Proteomes" id="UP000256343">
    <property type="component" value="Unassembled WGS sequence"/>
</dbReference>
<proteinExistence type="inferred from homology"/>
<dbReference type="InterPro" id="IPR002509">
    <property type="entry name" value="NODB_dom"/>
</dbReference>
<evidence type="ECO:0000256" key="5">
    <source>
        <dbReference type="ARBA" id="ARBA00032976"/>
    </source>
</evidence>
<dbReference type="Pfam" id="PF01522">
    <property type="entry name" value="Polysacc_deac_1"/>
    <property type="match status" value="1"/>
</dbReference>
<dbReference type="GO" id="GO:0005975">
    <property type="term" value="P:carbohydrate metabolic process"/>
    <property type="evidence" value="ECO:0007669"/>
    <property type="project" value="InterPro"/>
</dbReference>
<evidence type="ECO:0000256" key="4">
    <source>
        <dbReference type="ARBA" id="ARBA00022729"/>
    </source>
</evidence>
<evidence type="ECO:0000313" key="10">
    <source>
        <dbReference type="Proteomes" id="UP000256343"/>
    </source>
</evidence>
<evidence type="ECO:0000256" key="1">
    <source>
        <dbReference type="ARBA" id="ARBA00003236"/>
    </source>
</evidence>
<sequence>MSNNGWWTTARLQLAYFSGLARASEARGGGCGVMLRFERVRPARRDRFQPLRAREVTPQFLDALLRALKRWNCPVISIGEACDRIGRGESPGRFVCLSFDGGSRDVITFAYPILARHGVPFTVYLPTAFPDGVGEVWWLALEQVIARTDRLALLIDHNERRFDTVSLGDKVRVFHFLASWLRTMAPAPLTAAIQDLCKRYSVDLAAVTREAVMDWDDIGRLAVDSNVTIGSATVNYPVLANVSDAAAQKEIAMGRAVLQAALGRDAPHFAFPFGDRGSFGPRHVAMLKEARFATAATAIPGVIGRGAVDPLALPRIAWDGRRRSLRGLRVVLSGLMPGAARGIGRNG</sequence>
<reference evidence="7 10" key="2">
    <citation type="submission" date="2018-07" db="EMBL/GenBank/DDBJ databases">
        <title>Genomic Encyclopedia of Archaeal and Bacterial Type Strains, Phase II (KMG-II): from individual species to whole genera.</title>
        <authorList>
            <person name="Goeker M."/>
        </authorList>
    </citation>
    <scope>NUCLEOTIDE SEQUENCE [LARGE SCALE GENOMIC DNA]</scope>
    <source>
        <strain evidence="7 10">JA575</strain>
    </source>
</reference>
<dbReference type="SUPFAM" id="SSF88713">
    <property type="entry name" value="Glycoside hydrolase/deacetylase"/>
    <property type="match status" value="1"/>
</dbReference>
<evidence type="ECO:0000259" key="6">
    <source>
        <dbReference type="Pfam" id="PF01522"/>
    </source>
</evidence>
<evidence type="ECO:0000256" key="3">
    <source>
        <dbReference type="ARBA" id="ARBA00020071"/>
    </source>
</evidence>
<comment type="function">
    <text evidence="1">Is involved in generating a small heat-stable compound (Nod), an acylated oligomer of N-acetylglucosamine, that stimulates mitosis in various plant protoplasts.</text>
</comment>
<dbReference type="EMBL" id="UFQQ01000001">
    <property type="protein sequence ID" value="SSW89101.1"/>
    <property type="molecule type" value="Genomic_DNA"/>
</dbReference>
<evidence type="ECO:0000256" key="2">
    <source>
        <dbReference type="ARBA" id="ARBA00010973"/>
    </source>
</evidence>
<keyword evidence="10" id="KW-1185">Reference proteome</keyword>
<keyword evidence="4" id="KW-0732">Signal</keyword>
<evidence type="ECO:0000313" key="9">
    <source>
        <dbReference type="Proteomes" id="UP000252631"/>
    </source>
</evidence>
<dbReference type="GO" id="GO:0016810">
    <property type="term" value="F:hydrolase activity, acting on carbon-nitrogen (but not peptide) bonds"/>
    <property type="evidence" value="ECO:0007669"/>
    <property type="project" value="InterPro"/>
</dbReference>
<accession>A0A336JSR7</accession>
<evidence type="ECO:0000313" key="8">
    <source>
        <dbReference type="EMBL" id="SSW89101.1"/>
    </source>
</evidence>
<evidence type="ECO:0000313" key="7">
    <source>
        <dbReference type="EMBL" id="RED42500.1"/>
    </source>
</evidence>
<feature type="domain" description="NodB homology" evidence="6">
    <location>
        <begin position="190"/>
        <end position="276"/>
    </location>
</feature>
<dbReference type="EMBL" id="QRDT01000001">
    <property type="protein sequence ID" value="RED42500.1"/>
    <property type="molecule type" value="Genomic_DNA"/>
</dbReference>
<comment type="similarity">
    <text evidence="2">Belongs to the polysaccharide deacetylase family.</text>
</comment>
<reference evidence="8 9" key="1">
    <citation type="submission" date="2017-08" db="EMBL/GenBank/DDBJ databases">
        <authorList>
            <person name="de Groot N.N."/>
        </authorList>
    </citation>
    <scope>NUCLEOTIDE SEQUENCE [LARGE SCALE GENOMIC DNA]</scope>
    <source>
        <strain evidence="8 9">JA575</strain>
    </source>
</reference>